<dbReference type="PANTHER" id="PTHR34385:SF1">
    <property type="entry name" value="PEPTIDOGLYCAN L-ALANYL-D-GLUTAMATE ENDOPEPTIDASE CWLK"/>
    <property type="match status" value="1"/>
</dbReference>
<name>A0ABN2S0J0_9MICO</name>
<dbReference type="Gene3D" id="3.30.1380.10">
    <property type="match status" value="1"/>
</dbReference>
<comment type="caution">
    <text evidence="2">The sequence shown here is derived from an EMBL/GenBank/DDBJ whole genome shotgun (WGS) entry which is preliminary data.</text>
</comment>
<feature type="domain" description="D-alanyl-D-alanine carboxypeptidase-like core" evidence="1">
    <location>
        <begin position="130"/>
        <end position="258"/>
    </location>
</feature>
<dbReference type="InterPro" id="IPR058193">
    <property type="entry name" value="VanY/YodJ_core_dom"/>
</dbReference>
<accession>A0ABN2S0J0</accession>
<evidence type="ECO:0000259" key="1">
    <source>
        <dbReference type="Pfam" id="PF02557"/>
    </source>
</evidence>
<gene>
    <name evidence="2" type="ORF">GCM10009777_09230</name>
</gene>
<dbReference type="InterPro" id="IPR009045">
    <property type="entry name" value="Zn_M74/Hedgehog-like"/>
</dbReference>
<dbReference type="Proteomes" id="UP001500326">
    <property type="component" value="Unassembled WGS sequence"/>
</dbReference>
<dbReference type="PANTHER" id="PTHR34385">
    <property type="entry name" value="D-ALANYL-D-ALANINE CARBOXYPEPTIDASE"/>
    <property type="match status" value="1"/>
</dbReference>
<organism evidence="2 3">
    <name type="scientific">Microbacterium pumilum</name>
    <dbReference type="NCBI Taxonomy" id="344165"/>
    <lineage>
        <taxon>Bacteria</taxon>
        <taxon>Bacillati</taxon>
        <taxon>Actinomycetota</taxon>
        <taxon>Actinomycetes</taxon>
        <taxon>Micrococcales</taxon>
        <taxon>Microbacteriaceae</taxon>
        <taxon>Microbacterium</taxon>
    </lineage>
</organism>
<proteinExistence type="predicted"/>
<sequence length="287" mass="30033">MTALIMEPSTVTDDAGRTHAAARFAPPPLPSVEALPVPKVAQTLATENICTLPEVGDALAAGDDEGVISAAGGGEGFRAAVVSGNAPCLSLADPARIWVVVNKMRPYEPLQYRPDVLVMPDNVRNIEEGTLRPDAASALTGMAAAASQAGAGEIAIESGFRSYTTQRSSYGSQVSDRGVAGADLVSARPGYSEHQSGITADIVACNGGCGTLDDLATSPQGAWIAAHAWEYGWVVRYEDGHTDTTGYLAEPWHLRYIGPQLAQAYHDGGWHTLEEFFGLPPAPGYPG</sequence>
<dbReference type="InterPro" id="IPR052179">
    <property type="entry name" value="DD-CPase-like"/>
</dbReference>
<evidence type="ECO:0000313" key="3">
    <source>
        <dbReference type="Proteomes" id="UP001500326"/>
    </source>
</evidence>
<dbReference type="InterPro" id="IPR003709">
    <property type="entry name" value="VanY-like_core_dom"/>
</dbReference>
<evidence type="ECO:0000313" key="2">
    <source>
        <dbReference type="EMBL" id="GAA1978242.1"/>
    </source>
</evidence>
<dbReference type="EMBL" id="BAAAOH010000001">
    <property type="protein sequence ID" value="GAA1978242.1"/>
    <property type="molecule type" value="Genomic_DNA"/>
</dbReference>
<keyword evidence="3" id="KW-1185">Reference proteome</keyword>
<reference evidence="2 3" key="1">
    <citation type="journal article" date="2019" name="Int. J. Syst. Evol. Microbiol.">
        <title>The Global Catalogue of Microorganisms (GCM) 10K type strain sequencing project: providing services to taxonomists for standard genome sequencing and annotation.</title>
        <authorList>
            <consortium name="The Broad Institute Genomics Platform"/>
            <consortium name="The Broad Institute Genome Sequencing Center for Infectious Disease"/>
            <person name="Wu L."/>
            <person name="Ma J."/>
        </authorList>
    </citation>
    <scope>NUCLEOTIDE SEQUENCE [LARGE SCALE GENOMIC DNA]</scope>
    <source>
        <strain evidence="2 3">JCM 14902</strain>
    </source>
</reference>
<dbReference type="CDD" id="cd14852">
    <property type="entry name" value="LD-carboxypeptidase"/>
    <property type="match status" value="1"/>
</dbReference>
<dbReference type="SUPFAM" id="SSF55166">
    <property type="entry name" value="Hedgehog/DD-peptidase"/>
    <property type="match status" value="1"/>
</dbReference>
<protein>
    <recommendedName>
        <fullName evidence="1">D-alanyl-D-alanine carboxypeptidase-like core domain-containing protein</fullName>
    </recommendedName>
</protein>
<dbReference type="Pfam" id="PF02557">
    <property type="entry name" value="VanY"/>
    <property type="match status" value="1"/>
</dbReference>